<dbReference type="Pfam" id="PF19420">
    <property type="entry name" value="DDAH_eukar"/>
    <property type="match status" value="1"/>
</dbReference>
<dbReference type="Proteomes" id="UP000306918">
    <property type="component" value="Unassembled WGS sequence"/>
</dbReference>
<comment type="caution">
    <text evidence="1">The sequence shown here is derived from an EMBL/GenBank/DDBJ whole genome shotgun (WGS) entry which is preliminary data.</text>
</comment>
<dbReference type="RefSeq" id="WP_136579127.1">
    <property type="nucleotide sequence ID" value="NZ_STFF01000006.1"/>
</dbReference>
<accession>A0A4V4H0A7</accession>
<dbReference type="OrthoDB" id="9788268at2"/>
<keyword evidence="2" id="KW-1185">Reference proteome</keyword>
<name>A0A4V4H0A7_9BACT</name>
<dbReference type="GO" id="GO:0016740">
    <property type="term" value="F:transferase activity"/>
    <property type="evidence" value="ECO:0007669"/>
    <property type="project" value="UniProtKB-KW"/>
</dbReference>
<dbReference type="PIRSF" id="PIRSF028188">
    <property type="entry name" value="Amdntrnsf_FN0238"/>
    <property type="match status" value="1"/>
</dbReference>
<dbReference type="InterPro" id="IPR014541">
    <property type="entry name" value="Amdntrnsf_FN0238"/>
</dbReference>
<gene>
    <name evidence="1" type="ORF">FAM09_21060</name>
</gene>
<dbReference type="PANTHER" id="PTHR43224">
    <property type="entry name" value="AMIDINOTRANSFERASE"/>
    <property type="match status" value="1"/>
</dbReference>
<dbReference type="AlphaFoldDB" id="A0A4V4H0A7"/>
<evidence type="ECO:0000313" key="1">
    <source>
        <dbReference type="EMBL" id="THU35886.1"/>
    </source>
</evidence>
<dbReference type="SUPFAM" id="SSF55909">
    <property type="entry name" value="Pentein"/>
    <property type="match status" value="1"/>
</dbReference>
<protein>
    <submittedName>
        <fullName evidence="1">Amidinotransferase</fullName>
    </submittedName>
</protein>
<proteinExistence type="predicted"/>
<dbReference type="EMBL" id="STFF01000006">
    <property type="protein sequence ID" value="THU35886.1"/>
    <property type="molecule type" value="Genomic_DNA"/>
</dbReference>
<keyword evidence="1" id="KW-0808">Transferase</keyword>
<organism evidence="1 2">
    <name type="scientific">Niastella caeni</name>
    <dbReference type="NCBI Taxonomy" id="2569763"/>
    <lineage>
        <taxon>Bacteria</taxon>
        <taxon>Pseudomonadati</taxon>
        <taxon>Bacteroidota</taxon>
        <taxon>Chitinophagia</taxon>
        <taxon>Chitinophagales</taxon>
        <taxon>Chitinophagaceae</taxon>
        <taxon>Niastella</taxon>
    </lineage>
</organism>
<sequence>MQTTSHILMIRPVNFGFNAQTAVNNAFQVAGSGIAAQEKAELEFDNFVTVLRSNGVDVTVIDDTPEPHTPDSVFPNNWISFHDHNTICLYPMFAENRRQERKPGVIQQIQQTFTITNTFDFTSYENDQLFLEGTGSMVLDRDHKIAYACLSPRTHQKVLDDFCRTMNYRPVLFTAVDSAGKAIYHTNVMMCVADRYVVICLESLPNHAEYKMVQENIGKSGKELINISFEQMNHFAGNMLQVENNAGEKLLVMSSQAFKSLKPEQVKKLESYNRILHAPLTTIETNGGGSARCMMAEIFLKKKIANH</sequence>
<dbReference type="PANTHER" id="PTHR43224:SF1">
    <property type="entry name" value="AMIDINOTRANSFERASE"/>
    <property type="match status" value="1"/>
</dbReference>
<evidence type="ECO:0000313" key="2">
    <source>
        <dbReference type="Proteomes" id="UP000306918"/>
    </source>
</evidence>
<dbReference type="Gene3D" id="3.75.10.10">
    <property type="entry name" value="L-arginine/glycine Amidinotransferase, Chain A"/>
    <property type="match status" value="1"/>
</dbReference>
<reference evidence="1 2" key="1">
    <citation type="submission" date="2019-04" db="EMBL/GenBank/DDBJ databases">
        <title>Niastella caeni sp. nov., isolated from activated sludge.</title>
        <authorList>
            <person name="Sheng M."/>
        </authorList>
    </citation>
    <scope>NUCLEOTIDE SEQUENCE [LARGE SCALE GENOMIC DNA]</scope>
    <source>
        <strain evidence="1 2">HX-2-15</strain>
    </source>
</reference>
<dbReference type="NCBIfam" id="NF046062">
    <property type="entry name" value="citrull_CtlX"/>
    <property type="match status" value="1"/>
</dbReference>